<evidence type="ECO:0000259" key="1">
    <source>
        <dbReference type="Pfam" id="PF05685"/>
    </source>
</evidence>
<accession>A0A9D1JKN2</accession>
<protein>
    <submittedName>
        <fullName evidence="2">Uma2 family endonuclease</fullName>
    </submittedName>
</protein>
<reference evidence="2" key="2">
    <citation type="journal article" date="2021" name="PeerJ">
        <title>Extensive microbial diversity within the chicken gut microbiome revealed by metagenomics and culture.</title>
        <authorList>
            <person name="Gilroy R."/>
            <person name="Ravi A."/>
            <person name="Getino M."/>
            <person name="Pursley I."/>
            <person name="Horton D.L."/>
            <person name="Alikhan N.F."/>
            <person name="Baker D."/>
            <person name="Gharbi K."/>
            <person name="Hall N."/>
            <person name="Watson M."/>
            <person name="Adriaenssens E.M."/>
            <person name="Foster-Nyarko E."/>
            <person name="Jarju S."/>
            <person name="Secka A."/>
            <person name="Antonio M."/>
            <person name="Oren A."/>
            <person name="Chaudhuri R.R."/>
            <person name="La Ragione R."/>
            <person name="Hildebrand F."/>
            <person name="Pallen M.J."/>
        </authorList>
    </citation>
    <scope>NUCLEOTIDE SEQUENCE</scope>
    <source>
        <strain evidence="2">CHK190-19873</strain>
    </source>
</reference>
<dbReference type="EMBL" id="DVIQ01000060">
    <property type="protein sequence ID" value="HIS31893.1"/>
    <property type="molecule type" value="Genomic_DNA"/>
</dbReference>
<dbReference type="Gene3D" id="3.90.1570.10">
    <property type="entry name" value="tt1808, chain A"/>
    <property type="match status" value="1"/>
</dbReference>
<keyword evidence="2" id="KW-0540">Nuclease</keyword>
<keyword evidence="2" id="KW-0378">Hydrolase</keyword>
<keyword evidence="2" id="KW-0255">Endonuclease</keyword>
<evidence type="ECO:0000313" key="3">
    <source>
        <dbReference type="Proteomes" id="UP000823935"/>
    </source>
</evidence>
<dbReference type="InterPro" id="IPR011335">
    <property type="entry name" value="Restrct_endonuc-II-like"/>
</dbReference>
<evidence type="ECO:0000313" key="2">
    <source>
        <dbReference type="EMBL" id="HIS31893.1"/>
    </source>
</evidence>
<dbReference type="Proteomes" id="UP000823935">
    <property type="component" value="Unassembled WGS sequence"/>
</dbReference>
<proteinExistence type="predicted"/>
<dbReference type="GO" id="GO:0004519">
    <property type="term" value="F:endonuclease activity"/>
    <property type="evidence" value="ECO:0007669"/>
    <property type="project" value="UniProtKB-KW"/>
</dbReference>
<gene>
    <name evidence="2" type="ORF">IAB44_10165</name>
</gene>
<dbReference type="PANTHER" id="PTHR34107:SF4">
    <property type="entry name" value="SLL1222 PROTEIN"/>
    <property type="match status" value="1"/>
</dbReference>
<dbReference type="InterPro" id="IPR008538">
    <property type="entry name" value="Uma2"/>
</dbReference>
<dbReference type="PANTHER" id="PTHR34107">
    <property type="entry name" value="SLL0198 PROTEIN-RELATED"/>
    <property type="match status" value="1"/>
</dbReference>
<sequence length="181" mass="20780">MALPQENTYTIEDIYSLPEGTRAELIDGQIYYMAPPNRIHQEIVHFLDRTIGNYIVQKEGSCKIYPAPFAVLLNKDDRNYVEPDLSVICDLSKLNDKGCQGAPDWIIEIVSPGNPEHDYITKLEKYKTAGVREYWIVDPKAKSVTVYFFEGDIWAKSYTFSNTVPVNIYDDLTIDFTQLKL</sequence>
<dbReference type="Pfam" id="PF05685">
    <property type="entry name" value="Uma2"/>
    <property type="match status" value="1"/>
</dbReference>
<comment type="caution">
    <text evidence="2">The sequence shown here is derived from an EMBL/GenBank/DDBJ whole genome shotgun (WGS) entry which is preliminary data.</text>
</comment>
<organism evidence="2 3">
    <name type="scientific">Candidatus Limivivens intestinipullorum</name>
    <dbReference type="NCBI Taxonomy" id="2840858"/>
    <lineage>
        <taxon>Bacteria</taxon>
        <taxon>Bacillati</taxon>
        <taxon>Bacillota</taxon>
        <taxon>Clostridia</taxon>
        <taxon>Lachnospirales</taxon>
        <taxon>Lachnospiraceae</taxon>
        <taxon>Lachnospiraceae incertae sedis</taxon>
        <taxon>Candidatus Limivivens</taxon>
    </lineage>
</organism>
<dbReference type="InterPro" id="IPR012296">
    <property type="entry name" value="Nuclease_put_TT1808"/>
</dbReference>
<dbReference type="CDD" id="cd06260">
    <property type="entry name" value="DUF820-like"/>
    <property type="match status" value="1"/>
</dbReference>
<name>A0A9D1JKN2_9FIRM</name>
<feature type="domain" description="Putative restriction endonuclease" evidence="1">
    <location>
        <begin position="12"/>
        <end position="167"/>
    </location>
</feature>
<dbReference type="SUPFAM" id="SSF52980">
    <property type="entry name" value="Restriction endonuclease-like"/>
    <property type="match status" value="1"/>
</dbReference>
<dbReference type="AlphaFoldDB" id="A0A9D1JKN2"/>
<reference evidence="2" key="1">
    <citation type="submission" date="2020-10" db="EMBL/GenBank/DDBJ databases">
        <authorList>
            <person name="Gilroy R."/>
        </authorList>
    </citation>
    <scope>NUCLEOTIDE SEQUENCE</scope>
    <source>
        <strain evidence="2">CHK190-19873</strain>
    </source>
</reference>